<dbReference type="InterPro" id="IPR023214">
    <property type="entry name" value="HAD_sf"/>
</dbReference>
<dbReference type="InterPro" id="IPR036412">
    <property type="entry name" value="HAD-like_sf"/>
</dbReference>
<dbReference type="EC" id="3.1.3.-" evidence="1"/>
<dbReference type="Gene3D" id="3.40.50.1000">
    <property type="entry name" value="HAD superfamily/HAD-like"/>
    <property type="match status" value="1"/>
</dbReference>
<dbReference type="Gene3D" id="3.30.1240.10">
    <property type="match status" value="1"/>
</dbReference>
<evidence type="ECO:0000313" key="1">
    <source>
        <dbReference type="EMBL" id="VWM05567.1"/>
    </source>
</evidence>
<dbReference type="GO" id="GO:0016791">
    <property type="term" value="F:phosphatase activity"/>
    <property type="evidence" value="ECO:0007669"/>
    <property type="project" value="TreeGrafter"/>
</dbReference>
<proteinExistence type="predicted"/>
<keyword evidence="1" id="KW-0378">Hydrolase</keyword>
<reference evidence="1 2" key="1">
    <citation type="submission" date="2019-10" db="EMBL/GenBank/DDBJ databases">
        <authorList>
            <person name="Wolf R A."/>
        </authorList>
    </citation>
    <scope>NUCLEOTIDE SEQUENCE [LARGE SCALE GENOMIC DNA]</scope>
    <source>
        <strain evidence="1">Collinsella_aerofaciens_AK_138A</strain>
    </source>
</reference>
<protein>
    <submittedName>
        <fullName evidence="1">5-amino-6-(5-phospho-D-ribitylamino)uracil phosphatase YbjI</fullName>
        <ecNumber evidence="1">3.1.3.-</ecNumber>
    </submittedName>
</protein>
<dbReference type="Proteomes" id="UP000330807">
    <property type="component" value="Unassembled WGS sequence"/>
</dbReference>
<gene>
    <name evidence="1" type="primary">ybjI_1</name>
    <name evidence="1" type="ORF">LMKDKBCB_00791</name>
</gene>
<dbReference type="GO" id="GO:0000287">
    <property type="term" value="F:magnesium ion binding"/>
    <property type="evidence" value="ECO:0007669"/>
    <property type="project" value="TreeGrafter"/>
</dbReference>
<dbReference type="EMBL" id="CABWIH010000131">
    <property type="protein sequence ID" value="VWM05567.1"/>
    <property type="molecule type" value="Genomic_DNA"/>
</dbReference>
<name>A0A5K1IRA0_9ACTN</name>
<evidence type="ECO:0000313" key="2">
    <source>
        <dbReference type="Proteomes" id="UP000330807"/>
    </source>
</evidence>
<dbReference type="PANTHER" id="PTHR10000">
    <property type="entry name" value="PHOSPHOSERINE PHOSPHATASE"/>
    <property type="match status" value="1"/>
</dbReference>
<dbReference type="NCBIfam" id="TIGR00099">
    <property type="entry name" value="Cof-subfamily"/>
    <property type="match status" value="1"/>
</dbReference>
<dbReference type="Pfam" id="PF08282">
    <property type="entry name" value="Hydrolase_3"/>
    <property type="match status" value="1"/>
</dbReference>
<accession>A0A5K1IRA0</accession>
<dbReference type="InterPro" id="IPR000150">
    <property type="entry name" value="Cof"/>
</dbReference>
<dbReference type="PROSITE" id="PS01229">
    <property type="entry name" value="COF_2"/>
    <property type="match status" value="1"/>
</dbReference>
<dbReference type="PANTHER" id="PTHR10000:SF8">
    <property type="entry name" value="HAD SUPERFAMILY HYDROLASE-LIKE, TYPE 3"/>
    <property type="match status" value="1"/>
</dbReference>
<dbReference type="SUPFAM" id="SSF56784">
    <property type="entry name" value="HAD-like"/>
    <property type="match status" value="1"/>
</dbReference>
<dbReference type="SFLD" id="SFLDS00003">
    <property type="entry name" value="Haloacid_Dehalogenase"/>
    <property type="match status" value="1"/>
</dbReference>
<dbReference type="GO" id="GO:0005829">
    <property type="term" value="C:cytosol"/>
    <property type="evidence" value="ECO:0007669"/>
    <property type="project" value="TreeGrafter"/>
</dbReference>
<organism evidence="1 2">
    <name type="scientific">Collinsella aerofaciens</name>
    <dbReference type="NCBI Taxonomy" id="74426"/>
    <lineage>
        <taxon>Bacteria</taxon>
        <taxon>Bacillati</taxon>
        <taxon>Actinomycetota</taxon>
        <taxon>Coriobacteriia</taxon>
        <taxon>Coriobacteriales</taxon>
        <taxon>Coriobacteriaceae</taxon>
        <taxon>Collinsella</taxon>
    </lineage>
</organism>
<dbReference type="CDD" id="cd07516">
    <property type="entry name" value="HAD_Pase"/>
    <property type="match status" value="1"/>
</dbReference>
<dbReference type="AlphaFoldDB" id="A0A5K1IRA0"/>
<dbReference type="SFLD" id="SFLDG01140">
    <property type="entry name" value="C2.B:_Phosphomannomutase_and_P"/>
    <property type="match status" value="1"/>
</dbReference>
<dbReference type="InterPro" id="IPR006379">
    <property type="entry name" value="HAD-SF_hydro_IIB"/>
</dbReference>
<sequence length="276" mass="30668">MPDSNKPEGSFSMFKLIASDMDGTLLDENSQVPPETYELILALREHGVHFAVSSGRRYDRLCEFFAPVRDKMDFVAANGAQVYADGKMVDREVYSHLAVRKLAQAVATFPNLHLALFDRTKSFLLDDESKFVREVDKDLPNAERIWELPDPSVNIIKASVFCDDGAVMDSAYVLQRELGQLFTFAPSGNAWIDAMQPGVSKASGIEQLAEHYGIGRDEVMAFGDSMNDYEIIRFVGTGCAMENARPALKAVADRVVGCNRDHAVQQELRHVLESLA</sequence>
<dbReference type="NCBIfam" id="TIGR01484">
    <property type="entry name" value="HAD-SF-IIB"/>
    <property type="match status" value="1"/>
</dbReference>